<feature type="compositionally biased region" description="Polar residues" evidence="2">
    <location>
        <begin position="396"/>
        <end position="413"/>
    </location>
</feature>
<keyword evidence="5" id="KW-1185">Reference proteome</keyword>
<reference evidence="4 5" key="1">
    <citation type="submission" date="2021-03" db="EMBL/GenBank/DDBJ databases">
        <title>Complete genome of Polaribacter_sp.G4M1.</title>
        <authorList>
            <person name="Jeong S.W."/>
            <person name="Bae J.W."/>
        </authorList>
    </citation>
    <scope>NUCLEOTIDE SEQUENCE [LARGE SCALE GENOMIC DNA]</scope>
    <source>
        <strain evidence="4 5">G4M1</strain>
    </source>
</reference>
<dbReference type="RefSeq" id="WP_207971082.1">
    <property type="nucleotide sequence ID" value="NZ_CP071795.1"/>
</dbReference>
<dbReference type="SUPFAM" id="SSF51055">
    <property type="entry name" value="Carbohydrate binding domain"/>
    <property type="match status" value="1"/>
</dbReference>
<dbReference type="InterPro" id="IPR017853">
    <property type="entry name" value="GH"/>
</dbReference>
<dbReference type="Pfam" id="PF17957">
    <property type="entry name" value="Big_7"/>
    <property type="match status" value="1"/>
</dbReference>
<dbReference type="SUPFAM" id="SSF51445">
    <property type="entry name" value="(Trans)glycosidases"/>
    <property type="match status" value="1"/>
</dbReference>
<dbReference type="InterPro" id="IPR022409">
    <property type="entry name" value="PKD/Chitinase_dom"/>
</dbReference>
<name>A0ABX7STB6_9FLAO</name>
<dbReference type="SMART" id="SM00089">
    <property type="entry name" value="PKD"/>
    <property type="match status" value="1"/>
</dbReference>
<dbReference type="Pfam" id="PF02839">
    <property type="entry name" value="CBM_5_12"/>
    <property type="match status" value="1"/>
</dbReference>
<dbReference type="CDD" id="cd12215">
    <property type="entry name" value="ChiC_BD"/>
    <property type="match status" value="1"/>
</dbReference>
<gene>
    <name evidence="4" type="ORF">JL193_12305</name>
</gene>
<keyword evidence="1" id="KW-0378">Hydrolase</keyword>
<dbReference type="SMART" id="SM00495">
    <property type="entry name" value="ChtBD3"/>
    <property type="match status" value="2"/>
</dbReference>
<organism evidence="4 5">
    <name type="scientific">Polaribacter batillariae</name>
    <dbReference type="NCBI Taxonomy" id="2808900"/>
    <lineage>
        <taxon>Bacteria</taxon>
        <taxon>Pseudomonadati</taxon>
        <taxon>Bacteroidota</taxon>
        <taxon>Flavobacteriia</taxon>
        <taxon>Flavobacteriales</taxon>
        <taxon>Flavobacteriaceae</taxon>
    </lineage>
</organism>
<protein>
    <recommendedName>
        <fullName evidence="3">GH18 domain-containing protein</fullName>
    </recommendedName>
</protein>
<proteinExistence type="predicted"/>
<evidence type="ECO:0000256" key="2">
    <source>
        <dbReference type="SAM" id="MobiDB-lite"/>
    </source>
</evidence>
<dbReference type="InterPro" id="IPR001223">
    <property type="entry name" value="Glyco_hydro18_cat"/>
</dbReference>
<evidence type="ECO:0000259" key="3">
    <source>
        <dbReference type="PROSITE" id="PS51910"/>
    </source>
</evidence>
<evidence type="ECO:0000313" key="4">
    <source>
        <dbReference type="EMBL" id="QTD36904.1"/>
    </source>
</evidence>
<dbReference type="Gene3D" id="3.20.20.80">
    <property type="entry name" value="Glycosidases"/>
    <property type="match status" value="1"/>
</dbReference>
<dbReference type="Gene3D" id="2.10.10.20">
    <property type="entry name" value="Carbohydrate-binding module superfamily 5/12"/>
    <property type="match status" value="2"/>
</dbReference>
<sequence length="626" mass="68112">MKTLKFIGTLILVSILSTSCTNEDLINQPPVSSETNLQTSKKTKDLQKTNNAGPIILGYFPSWQESWTSGNNGSKLRDIPKHVTHVFLAFAKPNLTYQKGSYDISKTGIQTPYGGTLLKKSVAILKAKGIKVLLSIGGETYWGTNDAYNINYQQIKDLIDDMGFEGIDWDFEPNGSFAQIGSPENIQHFIDFFNNSRAIMPKGEYLLTCAPSGVGALGGLNNNDSNSPFAYSKRNTLTGESDANLYNATTPNNGISLFGFSSTGHMIPVIKAVGDKIDFIAYQGYNVGAPTNRKIMYDSYRHYADQYGFSIVAGTHFPEEPWGPYYTFSYDRIADLSNHIKSSENSNDGVMIWQLLLKKASSSSYGYLHVASQVLNGISTSIAIANAENYPLSPHTGDSSGNENTGNTTGCDNAPTWSSTAVYTGGQQALYNGALYEAKWWTQNNNPSTSTGTGNPWKFIKNCTNDGSETGANEAPSAFLTSPTVNSNFNENENITLTANASDADGTISIVEFYSGNTKLGEDATSPYEFVWQNVSAGSYNLYVKARDNQGSVTTSSSVNIKVSSTITSGGDTDCSNASEWKAYPSIYNTGDIVKYKNKLYEAQTGPIWVTPGLGEHWWKTIGICN</sequence>
<dbReference type="InterPro" id="IPR003610">
    <property type="entry name" value="CBM5/12"/>
</dbReference>
<dbReference type="Proteomes" id="UP000663935">
    <property type="component" value="Chromosome"/>
</dbReference>
<dbReference type="Gene3D" id="2.60.40.10">
    <property type="entry name" value="Immunoglobulins"/>
    <property type="match status" value="1"/>
</dbReference>
<evidence type="ECO:0000313" key="5">
    <source>
        <dbReference type="Proteomes" id="UP000663935"/>
    </source>
</evidence>
<feature type="region of interest" description="Disordered" evidence="2">
    <location>
        <begin position="394"/>
        <end position="413"/>
    </location>
</feature>
<dbReference type="EMBL" id="CP071795">
    <property type="protein sequence ID" value="QTD36904.1"/>
    <property type="molecule type" value="Genomic_DNA"/>
</dbReference>
<dbReference type="InterPro" id="IPR013783">
    <property type="entry name" value="Ig-like_fold"/>
</dbReference>
<dbReference type="PROSITE" id="PS51910">
    <property type="entry name" value="GH18_2"/>
    <property type="match status" value="1"/>
</dbReference>
<accession>A0ABX7STB6</accession>
<dbReference type="PROSITE" id="PS51257">
    <property type="entry name" value="PROKAR_LIPOPROTEIN"/>
    <property type="match status" value="1"/>
</dbReference>
<feature type="domain" description="GH18" evidence="3">
    <location>
        <begin position="54"/>
        <end position="378"/>
    </location>
</feature>
<dbReference type="InterPro" id="IPR036573">
    <property type="entry name" value="CBM_sf_5/12"/>
</dbReference>
<evidence type="ECO:0000256" key="1">
    <source>
        <dbReference type="ARBA" id="ARBA00022801"/>
    </source>
</evidence>